<comment type="caution">
    <text evidence="7">The sequence shown here is derived from an EMBL/GenBank/DDBJ whole genome shotgun (WGS) entry which is preliminary data.</text>
</comment>
<evidence type="ECO:0000256" key="4">
    <source>
        <dbReference type="ARBA" id="ARBA00023004"/>
    </source>
</evidence>
<evidence type="ECO:0000256" key="1">
    <source>
        <dbReference type="ARBA" id="ARBA00008056"/>
    </source>
</evidence>
<accession>A0A9P7K5M3</accession>
<dbReference type="Pfam" id="PF03171">
    <property type="entry name" value="2OG-FeII_Oxy"/>
    <property type="match status" value="1"/>
</dbReference>
<dbReference type="InterPro" id="IPR026992">
    <property type="entry name" value="DIOX_N"/>
</dbReference>
<organism evidence="7 8">
    <name type="scientific">Sphagnurus paluster</name>
    <dbReference type="NCBI Taxonomy" id="117069"/>
    <lineage>
        <taxon>Eukaryota</taxon>
        <taxon>Fungi</taxon>
        <taxon>Dikarya</taxon>
        <taxon>Basidiomycota</taxon>
        <taxon>Agaricomycotina</taxon>
        <taxon>Agaricomycetes</taxon>
        <taxon>Agaricomycetidae</taxon>
        <taxon>Agaricales</taxon>
        <taxon>Tricholomatineae</taxon>
        <taxon>Lyophyllaceae</taxon>
        <taxon>Sphagnurus</taxon>
    </lineage>
</organism>
<dbReference type="Pfam" id="PF14226">
    <property type="entry name" value="DIOX_N"/>
    <property type="match status" value="1"/>
</dbReference>
<evidence type="ECO:0000313" key="8">
    <source>
        <dbReference type="Proteomes" id="UP000717328"/>
    </source>
</evidence>
<dbReference type="InterPro" id="IPR005123">
    <property type="entry name" value="Oxoglu/Fe-dep_dioxygenase_dom"/>
</dbReference>
<comment type="similarity">
    <text evidence="1 5">Belongs to the iron/ascorbate-dependent oxidoreductase family.</text>
</comment>
<evidence type="ECO:0000313" key="7">
    <source>
        <dbReference type="EMBL" id="KAG5637259.1"/>
    </source>
</evidence>
<keyword evidence="4 5" id="KW-0408">Iron</keyword>
<feature type="domain" description="Fe2OG dioxygenase" evidence="6">
    <location>
        <begin position="211"/>
        <end position="319"/>
    </location>
</feature>
<dbReference type="GO" id="GO:0016491">
    <property type="term" value="F:oxidoreductase activity"/>
    <property type="evidence" value="ECO:0007669"/>
    <property type="project" value="UniProtKB-KW"/>
</dbReference>
<keyword evidence="2 5" id="KW-0479">Metal-binding</keyword>
<dbReference type="AlphaFoldDB" id="A0A9P7K5M3"/>
<dbReference type="SUPFAM" id="SSF51197">
    <property type="entry name" value="Clavaminate synthase-like"/>
    <property type="match status" value="1"/>
</dbReference>
<protein>
    <recommendedName>
        <fullName evidence="6">Fe2OG dioxygenase domain-containing protein</fullName>
    </recommendedName>
</protein>
<gene>
    <name evidence="7" type="ORF">H0H81_005223</name>
</gene>
<evidence type="ECO:0000256" key="5">
    <source>
        <dbReference type="RuleBase" id="RU003682"/>
    </source>
</evidence>
<dbReference type="GO" id="GO:0046872">
    <property type="term" value="F:metal ion binding"/>
    <property type="evidence" value="ECO:0007669"/>
    <property type="project" value="UniProtKB-KW"/>
</dbReference>
<dbReference type="PROSITE" id="PS51471">
    <property type="entry name" value="FE2OG_OXY"/>
    <property type="match status" value="1"/>
</dbReference>
<evidence type="ECO:0000256" key="3">
    <source>
        <dbReference type="ARBA" id="ARBA00023002"/>
    </source>
</evidence>
<proteinExistence type="inferred from homology"/>
<keyword evidence="3 5" id="KW-0560">Oxidoreductase</keyword>
<dbReference type="InterPro" id="IPR044861">
    <property type="entry name" value="IPNS-like_FE2OG_OXY"/>
</dbReference>
<dbReference type="Proteomes" id="UP000717328">
    <property type="component" value="Unassembled WGS sequence"/>
</dbReference>
<dbReference type="Gene3D" id="2.60.120.330">
    <property type="entry name" value="B-lactam Antibiotic, Isopenicillin N Synthase, Chain"/>
    <property type="match status" value="1"/>
</dbReference>
<name>A0A9P7K5M3_9AGAR</name>
<dbReference type="InterPro" id="IPR027443">
    <property type="entry name" value="IPNS-like_sf"/>
</dbReference>
<dbReference type="EMBL" id="JABCKI010005846">
    <property type="protein sequence ID" value="KAG5637259.1"/>
    <property type="molecule type" value="Genomic_DNA"/>
</dbReference>
<keyword evidence="8" id="KW-1185">Reference proteome</keyword>
<evidence type="ECO:0000259" key="6">
    <source>
        <dbReference type="PROSITE" id="PS51471"/>
    </source>
</evidence>
<reference evidence="7" key="2">
    <citation type="submission" date="2021-10" db="EMBL/GenBank/DDBJ databases">
        <title>Phylogenomics reveals ancestral predisposition of the termite-cultivated fungus Termitomyces towards a domesticated lifestyle.</title>
        <authorList>
            <person name="Auxier B."/>
            <person name="Grum-Grzhimaylo A."/>
            <person name="Cardenas M.E."/>
            <person name="Lodge J.D."/>
            <person name="Laessoe T."/>
            <person name="Pedersen O."/>
            <person name="Smith M.E."/>
            <person name="Kuyper T.W."/>
            <person name="Franco-Molano E.A."/>
            <person name="Baroni T.J."/>
            <person name="Aanen D.K."/>
        </authorList>
    </citation>
    <scope>NUCLEOTIDE SEQUENCE</scope>
    <source>
        <strain evidence="7">D49</strain>
    </source>
</reference>
<dbReference type="OrthoDB" id="288590at2759"/>
<dbReference type="PANTHER" id="PTHR10209">
    <property type="entry name" value="OXIDOREDUCTASE, 2OG-FE II OXYGENASE FAMILY PROTEIN"/>
    <property type="match status" value="1"/>
</dbReference>
<sequence length="401" mass="44797">MSATAERSESSNGANFSSIPILDYSLLTSPDTKPQFIAQLRHALINVGFLYLSNPPVAPADIAAVIDYIPKLFALPQEEKDKIRMVHSPHFLGYSRLGAELTKGKVDHREQFDIATKHETRWREGEDVPEYWRLWGPSQVRIYLISSFMGDLLMHALQWPEEALIPGFRATFERYLDQVQALGYVFISLLAESFGLAPDALNYFYDTDEKMQHRAKIVQYPVVTDADADDQGVGPHYDAGFLTFLLQASPHKGLQVQNLSGEWIDAPPIPGTFVVNIGKALEFVTQGLARATSHRVLSPRASPGEPAAPRWSVPFFQNISLDAKLTEKTLEFPPEILKLKEGRGEVAATDSVNFTEFNQEPSGKVNLIGRVKSHPDVAERHYPALFKKYFPDGLPRAGSAY</sequence>
<reference evidence="7" key="1">
    <citation type="submission" date="2021-02" db="EMBL/GenBank/DDBJ databases">
        <authorList>
            <person name="Nieuwenhuis M."/>
            <person name="Van De Peppel L.J.J."/>
        </authorList>
    </citation>
    <scope>NUCLEOTIDE SEQUENCE</scope>
    <source>
        <strain evidence="7">D49</strain>
    </source>
</reference>
<evidence type="ECO:0000256" key="2">
    <source>
        <dbReference type="ARBA" id="ARBA00022723"/>
    </source>
</evidence>
<dbReference type="PANTHER" id="PTHR10209:SF812">
    <property type="entry name" value="2OG-FE(II) OXYGENASE FAMILY, PUTATIVE (AFU_ORTHOLOGUE AFUA_3G14880)-RELATED"/>
    <property type="match status" value="1"/>
</dbReference>